<feature type="domain" description="PH" evidence="4">
    <location>
        <begin position="53"/>
        <end position="172"/>
    </location>
</feature>
<dbReference type="SMART" id="SM00310">
    <property type="entry name" value="PTBI"/>
    <property type="match status" value="1"/>
</dbReference>
<dbReference type="InterPro" id="IPR002404">
    <property type="entry name" value="IRS_PTB"/>
</dbReference>
<dbReference type="Proteomes" id="UP000694546">
    <property type="component" value="Chromosome 6"/>
</dbReference>
<feature type="domain" description="IRS-type PTB" evidence="5">
    <location>
        <begin position="201"/>
        <end position="305"/>
    </location>
</feature>
<dbReference type="InterPro" id="IPR050996">
    <property type="entry name" value="Docking_Protein_DOK"/>
</dbReference>
<dbReference type="Ensembl" id="ENSGMOT00000063099.1">
    <property type="protein sequence ID" value="ENSGMOP00000032555.1"/>
    <property type="gene ID" value="ENSGMOG00000032927.1"/>
</dbReference>
<comment type="similarity">
    <text evidence="1">Belongs to the DOK family. Type A subfamily.</text>
</comment>
<dbReference type="PROSITE" id="PS51064">
    <property type="entry name" value="IRS_PTB"/>
    <property type="match status" value="1"/>
</dbReference>
<evidence type="ECO:0000256" key="3">
    <source>
        <dbReference type="SAM" id="MobiDB-lite"/>
    </source>
</evidence>
<keyword evidence="2" id="KW-0597">Phosphoprotein</keyword>
<dbReference type="PANTHER" id="PTHR21258">
    <property type="entry name" value="DOCKING PROTEIN RELATED"/>
    <property type="match status" value="1"/>
</dbReference>
<dbReference type="GeneTree" id="ENSGT00940000159868"/>
<dbReference type="AlphaFoldDB" id="A0A8C5AP27"/>
<dbReference type="InterPro" id="IPR011993">
    <property type="entry name" value="PH-like_dom_sf"/>
</dbReference>
<sequence>METCREREDSERGRVICRGSEAHNTQSHIPAEQTDERRDGRETGGANDTMEDAIRKQGLVLIQQQRFGKRWKRVWLMLFMESSCSIARLEYFDCKDGAAAALDRCDKALKRQQDSKKVIRLSDCIRVAAVPADGCPRDKGTFLVETTDKLFVFAVDEQHLDDWTHTLCETAFPSKRCSLQKRGRNDKEGMEDNSLYSSRETLHDFRVCVRRTKAAERCGLTGVCVLRTDAESLHLLDPSSHQLLFSWPYRFLRRFGRDKTSFSFEAGRRCASGEGSFEFDTRQGNTLFQALDTAIKAHPEVLPQRPSCDADNSPDISLHNHQQPGQGGDCEYSRLDDFEEAREKGAHKKLTPSLSHLEPPADKILTGVKSLTLETREIPIPRKIPVKPIQSCPLLSSSLDLPQPPDPLSYKPPSPIPSLQPDADMTYAQVSKGAGPPGAAGNDREKRKVKAREGGSVSPCPPGLMLPQEPAYSLPFNHIGPHITADPEEMFGHVAQADPLYDIIDDSQIKHALRARAASSRGARGRAEHIYDQPEGYGAVADPGFPAAPTYDELEEVRGNAWRTMGIDVEPPVHEPPYSTETDSYAIPKLWRRAPVPQVAVRDVEADDVNPYKNVIDGAEWDGRDGLSPRMPPFHRAVRYFSLQHCAALFAYFGVSAARACGCGAHVKD</sequence>
<dbReference type="InterPro" id="IPR037751">
    <property type="entry name" value="Dok1/2/3_PTB"/>
</dbReference>
<evidence type="ECO:0000259" key="4">
    <source>
        <dbReference type="PROSITE" id="PS50003"/>
    </source>
</evidence>
<organism evidence="6 7">
    <name type="scientific">Gadus morhua</name>
    <name type="common">Atlantic cod</name>
    <dbReference type="NCBI Taxonomy" id="8049"/>
    <lineage>
        <taxon>Eukaryota</taxon>
        <taxon>Metazoa</taxon>
        <taxon>Chordata</taxon>
        <taxon>Craniata</taxon>
        <taxon>Vertebrata</taxon>
        <taxon>Euteleostomi</taxon>
        <taxon>Actinopterygii</taxon>
        <taxon>Neopterygii</taxon>
        <taxon>Teleostei</taxon>
        <taxon>Neoteleostei</taxon>
        <taxon>Acanthomorphata</taxon>
        <taxon>Zeiogadaria</taxon>
        <taxon>Gadariae</taxon>
        <taxon>Gadiformes</taxon>
        <taxon>Gadoidei</taxon>
        <taxon>Gadidae</taxon>
        <taxon>Gadus</taxon>
    </lineage>
</organism>
<feature type="region of interest" description="Disordered" evidence="3">
    <location>
        <begin position="395"/>
        <end position="463"/>
    </location>
</feature>
<dbReference type="GO" id="GO:0007169">
    <property type="term" value="P:cell surface receptor protein tyrosine kinase signaling pathway"/>
    <property type="evidence" value="ECO:0007669"/>
    <property type="project" value="TreeGrafter"/>
</dbReference>
<dbReference type="GO" id="GO:0007265">
    <property type="term" value="P:Ras protein signal transduction"/>
    <property type="evidence" value="ECO:0007669"/>
    <property type="project" value="TreeGrafter"/>
</dbReference>
<feature type="compositionally biased region" description="Pro residues" evidence="3">
    <location>
        <begin position="402"/>
        <end position="418"/>
    </location>
</feature>
<dbReference type="PANTHER" id="PTHR21258:SF14">
    <property type="entry name" value="DOCKING PROTEIN 2"/>
    <property type="match status" value="1"/>
</dbReference>
<dbReference type="CDD" id="cd01203">
    <property type="entry name" value="PTB_DOK1_DOK2_DOK3"/>
    <property type="match status" value="1"/>
</dbReference>
<name>A0A8C5AP27_GADMO</name>
<dbReference type="SUPFAM" id="SSF50729">
    <property type="entry name" value="PH domain-like"/>
    <property type="match status" value="2"/>
</dbReference>
<evidence type="ECO:0008006" key="8">
    <source>
        <dbReference type="Google" id="ProtNLM"/>
    </source>
</evidence>
<feature type="region of interest" description="Disordered" evidence="3">
    <location>
        <begin position="303"/>
        <end position="332"/>
    </location>
</feature>
<dbReference type="PROSITE" id="PS50003">
    <property type="entry name" value="PH_DOMAIN"/>
    <property type="match status" value="1"/>
</dbReference>
<dbReference type="GO" id="GO:0005737">
    <property type="term" value="C:cytoplasm"/>
    <property type="evidence" value="ECO:0007669"/>
    <property type="project" value="TreeGrafter"/>
</dbReference>
<reference evidence="6" key="2">
    <citation type="submission" date="2025-09" db="UniProtKB">
        <authorList>
            <consortium name="Ensembl"/>
        </authorList>
    </citation>
    <scope>IDENTIFICATION</scope>
</reference>
<reference evidence="6" key="1">
    <citation type="submission" date="2025-08" db="UniProtKB">
        <authorList>
            <consortium name="Ensembl"/>
        </authorList>
    </citation>
    <scope>IDENTIFICATION</scope>
</reference>
<feature type="region of interest" description="Disordered" evidence="3">
    <location>
        <begin position="1"/>
        <end position="48"/>
    </location>
</feature>
<evidence type="ECO:0000313" key="6">
    <source>
        <dbReference type="Ensembl" id="ENSGMOP00000032555.1"/>
    </source>
</evidence>
<dbReference type="GO" id="GO:0043410">
    <property type="term" value="P:positive regulation of MAPK cascade"/>
    <property type="evidence" value="ECO:0007669"/>
    <property type="project" value="TreeGrafter"/>
</dbReference>
<dbReference type="InterPro" id="IPR001849">
    <property type="entry name" value="PH_domain"/>
</dbReference>
<evidence type="ECO:0000256" key="1">
    <source>
        <dbReference type="ARBA" id="ARBA00010955"/>
    </source>
</evidence>
<dbReference type="SMART" id="SM01244">
    <property type="entry name" value="IRS"/>
    <property type="match status" value="1"/>
</dbReference>
<dbReference type="Gene3D" id="2.30.29.30">
    <property type="entry name" value="Pleckstrin-homology domain (PH domain)/Phosphotyrosine-binding domain (PTB)"/>
    <property type="match status" value="2"/>
</dbReference>
<keyword evidence="7" id="KW-1185">Reference proteome</keyword>
<accession>A0A8C5AP27</accession>
<protein>
    <recommendedName>
        <fullName evidence="8">Docking protein 2</fullName>
    </recommendedName>
</protein>
<dbReference type="OMA" id="TTEKMFV"/>
<dbReference type="SMART" id="SM00233">
    <property type="entry name" value="PH"/>
    <property type="match status" value="1"/>
</dbReference>
<dbReference type="Pfam" id="PF02174">
    <property type="entry name" value="IRS"/>
    <property type="match status" value="1"/>
</dbReference>
<evidence type="ECO:0000259" key="5">
    <source>
        <dbReference type="PROSITE" id="PS51064"/>
    </source>
</evidence>
<proteinExistence type="inferred from homology"/>
<evidence type="ECO:0000256" key="2">
    <source>
        <dbReference type="ARBA" id="ARBA00022553"/>
    </source>
</evidence>
<feature type="compositionally biased region" description="Basic and acidic residues" evidence="3">
    <location>
        <begin position="1"/>
        <end position="14"/>
    </location>
</feature>
<evidence type="ECO:0000313" key="7">
    <source>
        <dbReference type="Proteomes" id="UP000694546"/>
    </source>
</evidence>
<dbReference type="Pfam" id="PF00169">
    <property type="entry name" value="PH"/>
    <property type="match status" value="1"/>
</dbReference>